<evidence type="ECO:0000313" key="4">
    <source>
        <dbReference type="EMBL" id="SEC98142.1"/>
    </source>
</evidence>
<dbReference type="InterPro" id="IPR002347">
    <property type="entry name" value="SDR_fam"/>
</dbReference>
<reference evidence="4 5" key="1">
    <citation type="submission" date="2016-10" db="EMBL/GenBank/DDBJ databases">
        <authorList>
            <person name="de Groot N.N."/>
        </authorList>
    </citation>
    <scope>NUCLEOTIDE SEQUENCE [LARGE SCALE GENOMIC DNA]</scope>
    <source>
        <strain evidence="4 5">MT12</strain>
    </source>
</reference>
<organism evidence="4 5">
    <name type="scientific">Bradyrhizobium erythrophlei</name>
    <dbReference type="NCBI Taxonomy" id="1437360"/>
    <lineage>
        <taxon>Bacteria</taxon>
        <taxon>Pseudomonadati</taxon>
        <taxon>Pseudomonadota</taxon>
        <taxon>Alphaproteobacteria</taxon>
        <taxon>Hyphomicrobiales</taxon>
        <taxon>Nitrobacteraceae</taxon>
        <taxon>Bradyrhizobium</taxon>
    </lineage>
</organism>
<dbReference type="PANTHER" id="PTHR43639">
    <property type="entry name" value="OXIDOREDUCTASE, SHORT-CHAIN DEHYDROGENASE/REDUCTASE FAMILY (AFU_ORTHOLOGUE AFUA_5G02870)"/>
    <property type="match status" value="1"/>
</dbReference>
<name>A0A1H4WXL4_9BRAD</name>
<protein>
    <submittedName>
        <fullName evidence="4">NAD(P)-dependent dehydrogenase, short-chain alcohol dehydrogenase family</fullName>
    </submittedName>
</protein>
<sequence length="253" mass="26152">MIDLSGRIALVTGASRGIGEAIARRLASDGAIVAVHYHSAADAARTVVAEIVAAGGAAFAVQGDLSEHGGAAGLAASFIGELRARFGAPEFDILVNNAGLGLRATIEDVTEHDFDLLLQTNLKSPFFLIKALLPHFRKGGRILNISSMGTRAAYPTMAAYAPAKAGLEALTRLLAVHLGERQITVNSVRPGTTATDMNAAARDPVTSRVVAETIALGRVGQSTDIAKVVAFLASEDGGWVTGQQIDASGGQRL</sequence>
<comment type="similarity">
    <text evidence="1">Belongs to the short-chain dehydrogenases/reductases (SDR) family.</text>
</comment>
<evidence type="ECO:0000313" key="5">
    <source>
        <dbReference type="Proteomes" id="UP000198992"/>
    </source>
</evidence>
<keyword evidence="3" id="KW-0560">Oxidoreductase</keyword>
<gene>
    <name evidence="4" type="ORF">SAMN05444164_3290</name>
</gene>
<accession>A0A1H4WXL4</accession>
<keyword evidence="2" id="KW-0521">NADP</keyword>
<dbReference type="Proteomes" id="UP000198992">
    <property type="component" value="Unassembled WGS sequence"/>
</dbReference>
<dbReference type="PANTHER" id="PTHR43639:SF1">
    <property type="entry name" value="SHORT-CHAIN DEHYDROGENASE_REDUCTASE FAMILY PROTEIN"/>
    <property type="match status" value="1"/>
</dbReference>
<dbReference type="Gene3D" id="3.40.50.720">
    <property type="entry name" value="NAD(P)-binding Rossmann-like Domain"/>
    <property type="match status" value="1"/>
</dbReference>
<dbReference type="InterPro" id="IPR036291">
    <property type="entry name" value="NAD(P)-bd_dom_sf"/>
</dbReference>
<dbReference type="GO" id="GO:0016491">
    <property type="term" value="F:oxidoreductase activity"/>
    <property type="evidence" value="ECO:0007669"/>
    <property type="project" value="UniProtKB-KW"/>
</dbReference>
<dbReference type="EMBL" id="FNTH01000001">
    <property type="protein sequence ID" value="SEC98142.1"/>
    <property type="molecule type" value="Genomic_DNA"/>
</dbReference>
<dbReference type="RefSeq" id="WP_092116882.1">
    <property type="nucleotide sequence ID" value="NZ_FNTH01000001.1"/>
</dbReference>
<dbReference type="AlphaFoldDB" id="A0A1H4WXL4"/>
<evidence type="ECO:0000256" key="3">
    <source>
        <dbReference type="ARBA" id="ARBA00023002"/>
    </source>
</evidence>
<dbReference type="PRINTS" id="PR00080">
    <property type="entry name" value="SDRFAMILY"/>
</dbReference>
<dbReference type="SUPFAM" id="SSF51735">
    <property type="entry name" value="NAD(P)-binding Rossmann-fold domains"/>
    <property type="match status" value="1"/>
</dbReference>
<evidence type="ECO:0000256" key="1">
    <source>
        <dbReference type="ARBA" id="ARBA00006484"/>
    </source>
</evidence>
<dbReference type="PRINTS" id="PR00081">
    <property type="entry name" value="GDHRDH"/>
</dbReference>
<proteinExistence type="inferred from homology"/>
<dbReference type="FunFam" id="3.40.50.720:FF:000374">
    <property type="entry name" value="3-oxoacyl-(Acyl-carrier-protein) reductase"/>
    <property type="match status" value="1"/>
</dbReference>
<evidence type="ECO:0000256" key="2">
    <source>
        <dbReference type="ARBA" id="ARBA00022857"/>
    </source>
</evidence>
<dbReference type="Pfam" id="PF13561">
    <property type="entry name" value="adh_short_C2"/>
    <property type="match status" value="1"/>
</dbReference>
<dbReference type="OrthoDB" id="9803333at2"/>